<evidence type="ECO:0000256" key="2">
    <source>
        <dbReference type="SAM" id="MobiDB-lite"/>
    </source>
</evidence>
<gene>
    <name evidence="3" type="ORF">A4R35_21175</name>
</gene>
<evidence type="ECO:0000256" key="1">
    <source>
        <dbReference type="SAM" id="Coils"/>
    </source>
</evidence>
<comment type="caution">
    <text evidence="3">The sequence shown here is derived from an EMBL/GenBank/DDBJ whole genome shotgun (WGS) entry which is preliminary data.</text>
</comment>
<keyword evidence="1" id="KW-0175">Coiled coil</keyword>
<feature type="coiled-coil region" evidence="1">
    <location>
        <begin position="28"/>
        <end position="59"/>
    </location>
</feature>
<evidence type="ECO:0000313" key="3">
    <source>
        <dbReference type="EMBL" id="RAQ98066.1"/>
    </source>
</evidence>
<keyword evidence="4" id="KW-1185">Reference proteome</keyword>
<feature type="region of interest" description="Disordered" evidence="2">
    <location>
        <begin position="236"/>
        <end position="456"/>
    </location>
</feature>
<dbReference type="Proteomes" id="UP000248706">
    <property type="component" value="Unassembled WGS sequence"/>
</dbReference>
<name>A0A328VK55_9CHLR</name>
<dbReference type="OrthoDB" id="166410at2"/>
<accession>A0A328VK55</accession>
<dbReference type="EMBL" id="MCIF01000002">
    <property type="protein sequence ID" value="RAQ98066.1"/>
    <property type="molecule type" value="Genomic_DNA"/>
</dbReference>
<feature type="compositionally biased region" description="Acidic residues" evidence="2">
    <location>
        <begin position="357"/>
        <end position="382"/>
    </location>
</feature>
<reference evidence="3 4" key="1">
    <citation type="submission" date="2016-08" db="EMBL/GenBank/DDBJ databases">
        <title>Analysis of Carbohydrate Active Enzymes in Thermogemmatispora T81 Reveals Carbohydrate Degradation Ability.</title>
        <authorList>
            <person name="Tomazini A."/>
            <person name="Lal S."/>
            <person name="Stott M."/>
            <person name="Henrissat B."/>
            <person name="Polikarpov I."/>
            <person name="Sparling R."/>
            <person name="Levin D.B."/>
        </authorList>
    </citation>
    <scope>NUCLEOTIDE SEQUENCE [LARGE SCALE GENOMIC DNA]</scope>
    <source>
        <strain evidence="3 4">T81</strain>
    </source>
</reference>
<protein>
    <submittedName>
        <fullName evidence="3">Uncharacterized protein</fullName>
    </submittedName>
</protein>
<dbReference type="AlphaFoldDB" id="A0A328VK55"/>
<dbReference type="RefSeq" id="WP_112433018.1">
    <property type="nucleotide sequence ID" value="NZ_MCIF01000002.1"/>
</dbReference>
<proteinExistence type="predicted"/>
<organism evidence="3 4">
    <name type="scientific">Thermogemmatispora tikiterensis</name>
    <dbReference type="NCBI Taxonomy" id="1825093"/>
    <lineage>
        <taxon>Bacteria</taxon>
        <taxon>Bacillati</taxon>
        <taxon>Chloroflexota</taxon>
        <taxon>Ktedonobacteria</taxon>
        <taxon>Thermogemmatisporales</taxon>
        <taxon>Thermogemmatisporaceae</taxon>
        <taxon>Thermogemmatispora</taxon>
    </lineage>
</organism>
<feature type="compositionally biased region" description="Basic and acidic residues" evidence="2">
    <location>
        <begin position="313"/>
        <end position="328"/>
    </location>
</feature>
<sequence>MNNSEQLQRLYSRLSRRDIEEFYAGYQLWLAEQRLAVLQAEIQALRQQIEQNAERLRQLQPPEGVVNLLAALREWGVSDVVLLDRLCERGEEWLQAMFHRLDTCRQLGLFDGDYTRWCEHALEGAYDWLDSIEEGTAPAAEMLAPAESAALAACEEDAAEDELTEDEFLRRLLREEATAGSLPAIAPAEVVLVDGSEPVGVASPATPEQAAPAEVVPLSEEEVLRATEAELASEAAIAEAPGDQSDGATEAETLERTGEGPQSGDAAETLASEAGLEQPFSSLVEPAMPEYASGATPEARLVPESEANQGLESADKAERHLPSGEQEKMASSPGGAFYEFSPAGSPEVVSTAAEVIWPEEENLLFSAEEDAASAELEGDENGGDTADVSQLAAAAQVQSDAPAEAETAALAELAEQPQEEEEQSAQEPARSEETSDSSETTTIAGEAIRVREDDEDTAAELRFWQRIFGRHGVELD</sequence>
<evidence type="ECO:0000313" key="4">
    <source>
        <dbReference type="Proteomes" id="UP000248706"/>
    </source>
</evidence>
<feature type="compositionally biased region" description="Low complexity" evidence="2">
    <location>
        <begin position="386"/>
        <end position="416"/>
    </location>
</feature>